<reference evidence="2" key="1">
    <citation type="journal article" date="2014" name="Int. J. Syst. Evol. Microbiol.">
        <title>Complete genome sequence of Corynebacterium casei LMG S-19264T (=DSM 44701T), isolated from a smear-ripened cheese.</title>
        <authorList>
            <consortium name="US DOE Joint Genome Institute (JGI-PGF)"/>
            <person name="Walter F."/>
            <person name="Albersmeier A."/>
            <person name="Kalinowski J."/>
            <person name="Ruckert C."/>
        </authorList>
    </citation>
    <scope>NUCLEOTIDE SEQUENCE</scope>
    <source>
        <strain evidence="2">CGMCC 4.7299</strain>
    </source>
</reference>
<name>A0A8J3FQR3_9ACTN</name>
<protein>
    <submittedName>
        <fullName evidence="2">Uncharacterized protein</fullName>
    </submittedName>
</protein>
<dbReference type="EMBL" id="BMMX01000037">
    <property type="protein sequence ID" value="GGL11606.1"/>
    <property type="molecule type" value="Genomic_DNA"/>
</dbReference>
<comment type="caution">
    <text evidence="2">The sequence shown here is derived from an EMBL/GenBank/DDBJ whole genome shotgun (WGS) entry which is preliminary data.</text>
</comment>
<organism evidence="2 3">
    <name type="scientific">Mangrovihabitans endophyticus</name>
    <dbReference type="NCBI Taxonomy" id="1751298"/>
    <lineage>
        <taxon>Bacteria</taxon>
        <taxon>Bacillati</taxon>
        <taxon>Actinomycetota</taxon>
        <taxon>Actinomycetes</taxon>
        <taxon>Micromonosporales</taxon>
        <taxon>Micromonosporaceae</taxon>
        <taxon>Mangrovihabitans</taxon>
    </lineage>
</organism>
<keyword evidence="3" id="KW-1185">Reference proteome</keyword>
<dbReference type="Proteomes" id="UP000656042">
    <property type="component" value="Unassembled WGS sequence"/>
</dbReference>
<evidence type="ECO:0000313" key="3">
    <source>
        <dbReference type="Proteomes" id="UP000656042"/>
    </source>
</evidence>
<dbReference type="RefSeq" id="WP_189082032.1">
    <property type="nucleotide sequence ID" value="NZ_BMMX01000037.1"/>
</dbReference>
<accession>A0A8J3FQR3</accession>
<reference evidence="2" key="2">
    <citation type="submission" date="2020-09" db="EMBL/GenBank/DDBJ databases">
        <authorList>
            <person name="Sun Q."/>
            <person name="Zhou Y."/>
        </authorList>
    </citation>
    <scope>NUCLEOTIDE SEQUENCE</scope>
    <source>
        <strain evidence="2">CGMCC 4.7299</strain>
    </source>
</reference>
<evidence type="ECO:0000313" key="2">
    <source>
        <dbReference type="EMBL" id="GGL11606.1"/>
    </source>
</evidence>
<feature type="region of interest" description="Disordered" evidence="1">
    <location>
        <begin position="53"/>
        <end position="78"/>
    </location>
</feature>
<proteinExistence type="predicted"/>
<sequence length="78" mass="8537">MAEPDPQRHSPGRPPVPELILTAPKTTAMTPEQRQAFVSLLTDMIVSWRQEQHLEHARAAASQDAHSPEEAPGHSPAP</sequence>
<evidence type="ECO:0000256" key="1">
    <source>
        <dbReference type="SAM" id="MobiDB-lite"/>
    </source>
</evidence>
<gene>
    <name evidence="2" type="ORF">GCM10012284_52910</name>
</gene>
<dbReference type="AlphaFoldDB" id="A0A8J3FQR3"/>